<dbReference type="InterPro" id="IPR052399">
    <property type="entry name" value="Phage_Baseplate_Assmbl_Protein"/>
</dbReference>
<evidence type="ECO:0000259" key="1">
    <source>
        <dbReference type="Pfam" id="PF04865"/>
    </source>
</evidence>
<dbReference type="EMBL" id="CP032364">
    <property type="protein sequence ID" value="AYB00204.1"/>
    <property type="molecule type" value="Genomic_DNA"/>
</dbReference>
<keyword evidence="4" id="KW-1185">Reference proteome</keyword>
<dbReference type="Pfam" id="PF26078">
    <property type="entry name" value="Baseplate_J_M"/>
    <property type="match status" value="1"/>
</dbReference>
<gene>
    <name evidence="3" type="ORF">D4A81_09805</name>
</gene>
<dbReference type="RefSeq" id="WP_111524807.1">
    <property type="nucleotide sequence ID" value="NZ_CP032364.1"/>
</dbReference>
<evidence type="ECO:0000313" key="4">
    <source>
        <dbReference type="Proteomes" id="UP000265562"/>
    </source>
</evidence>
<dbReference type="InterPro" id="IPR058531">
    <property type="entry name" value="Baseplate_J_M"/>
</dbReference>
<name>A0A385Q5A3_9FIRM</name>
<reference evidence="3 4" key="1">
    <citation type="submission" date="2018-09" db="EMBL/GenBank/DDBJ databases">
        <title>Genome sequencing of Lachnoanaerobaculum umeaense DSM 23576.</title>
        <authorList>
            <person name="Kook J.-K."/>
            <person name="Park S.-N."/>
            <person name="Lim Y.K."/>
        </authorList>
    </citation>
    <scope>NUCLEOTIDE SEQUENCE [LARGE SCALE GENOMIC DNA]</scope>
    <source>
        <strain evidence="4">DSM 23576 \ CCUG 58757</strain>
    </source>
</reference>
<sequence>MFERVPDVSFIDDLRLESLMEELIKEYENEYKRITGNNEYTLPKVSPYRFILNAICLQLFQGFMWLDNMGKMNLLKYSNGPYLDNMAVAFGIERKKGEPSKCKIRFKLSSIQTSNIPIPKNTRITDGNIYFRTTKFTEIVAGKDHIDIDCECVEVGSKYNDIGVGKIKILVDSIPYIESISNINATEYGADIENDETLRERIFLASSTYSVAGPIGAYEYHTKAYSSLISDVRVTNPSPRVVDIRVVLKGGEKPDTEFCRGLKEYLSSDDRKPLTDVVEVNAPLDTNYNVNLKYFINDSDKANVINIQAAVTKAIEDFKRYQSERIGRDVNPSMLVSMIVNAGAKRVEIVEPAFISVDDAHIAILKSSNITYGGLESD</sequence>
<proteinExistence type="predicted"/>
<dbReference type="Proteomes" id="UP000265562">
    <property type="component" value="Chromosome"/>
</dbReference>
<dbReference type="PIRSF" id="PIRSF020481">
    <property type="entry name" value="BAP"/>
    <property type="match status" value="1"/>
</dbReference>
<dbReference type="PANTHER" id="PTHR37829">
    <property type="entry name" value="PHAGE-LIKE ELEMENT PBSX PROTEIN XKDT"/>
    <property type="match status" value="1"/>
</dbReference>
<organism evidence="3 4">
    <name type="scientific">Lachnoanaerobaculum umeaense</name>
    <dbReference type="NCBI Taxonomy" id="617123"/>
    <lineage>
        <taxon>Bacteria</taxon>
        <taxon>Bacillati</taxon>
        <taxon>Bacillota</taxon>
        <taxon>Clostridia</taxon>
        <taxon>Lachnospirales</taxon>
        <taxon>Lachnospiraceae</taxon>
        <taxon>Lachnoanaerobaculum</taxon>
    </lineage>
</organism>
<dbReference type="InterPro" id="IPR006949">
    <property type="entry name" value="Barrel_Baseplate_J-like"/>
</dbReference>
<evidence type="ECO:0000259" key="2">
    <source>
        <dbReference type="Pfam" id="PF26078"/>
    </source>
</evidence>
<protein>
    <submittedName>
        <fullName evidence="3">Baseplate J/gp47 family protein</fullName>
    </submittedName>
</protein>
<dbReference type="KEGG" id="lua:D4A81_09805"/>
<dbReference type="Pfam" id="PF04865">
    <property type="entry name" value="Baseplate_J"/>
    <property type="match status" value="1"/>
</dbReference>
<dbReference type="InterPro" id="IPR014507">
    <property type="entry name" value="Baseplate_assembly_J_pred"/>
</dbReference>
<evidence type="ECO:0000313" key="3">
    <source>
        <dbReference type="EMBL" id="AYB00204.1"/>
    </source>
</evidence>
<feature type="domain" description="Baseplate protein J-like barrel" evidence="1">
    <location>
        <begin position="113"/>
        <end position="187"/>
    </location>
</feature>
<dbReference type="OrthoDB" id="9793802at2"/>
<dbReference type="PANTHER" id="PTHR37829:SF3">
    <property type="entry name" value="PROTEIN JAYE-RELATED"/>
    <property type="match status" value="1"/>
</dbReference>
<feature type="domain" description="Baseplate J-like central" evidence="2">
    <location>
        <begin position="211"/>
        <end position="281"/>
    </location>
</feature>
<dbReference type="AlphaFoldDB" id="A0A385Q5A3"/>
<accession>A0A385Q5A3</accession>